<comment type="caution">
    <text evidence="1">The sequence shown here is derived from an EMBL/GenBank/DDBJ whole genome shotgun (WGS) entry which is preliminary data.</text>
</comment>
<protein>
    <submittedName>
        <fullName evidence="1">Uncharacterized protein</fullName>
    </submittedName>
</protein>
<keyword evidence="2" id="KW-1185">Reference proteome</keyword>
<name>A0ABX1ADW1_9ACTN</name>
<evidence type="ECO:0000313" key="1">
    <source>
        <dbReference type="EMBL" id="NJP65407.1"/>
    </source>
</evidence>
<gene>
    <name evidence="1" type="ORF">HCJ92_03685</name>
</gene>
<accession>A0ABX1ADW1</accession>
<dbReference type="Proteomes" id="UP000746503">
    <property type="component" value="Unassembled WGS sequence"/>
</dbReference>
<dbReference type="Pfam" id="PF19794">
    <property type="entry name" value="DUF6278"/>
    <property type="match status" value="1"/>
</dbReference>
<proteinExistence type="predicted"/>
<sequence>MLAECELLREYAAAAGVVMDDGPGSLGALDQLPPRWREDPAEREELGTDAGLCLGTVVVRSVAGARWGRDDAGLPVVVLATGREVDVVGCGRLWAEHGSPGLAQVHAEAAEHRGRDG</sequence>
<organism evidence="1 2">
    <name type="scientific">Streptomyces spiramenti</name>
    <dbReference type="NCBI Taxonomy" id="2720606"/>
    <lineage>
        <taxon>Bacteria</taxon>
        <taxon>Bacillati</taxon>
        <taxon>Actinomycetota</taxon>
        <taxon>Actinomycetes</taxon>
        <taxon>Kitasatosporales</taxon>
        <taxon>Streptomycetaceae</taxon>
        <taxon>Streptomyces</taxon>
    </lineage>
</organism>
<evidence type="ECO:0000313" key="2">
    <source>
        <dbReference type="Proteomes" id="UP000746503"/>
    </source>
</evidence>
<reference evidence="1 2" key="1">
    <citation type="submission" date="2020-03" db="EMBL/GenBank/DDBJ databases">
        <title>Draft genome of Streptomyces sp. ventii, isolated from the Axial Seamount in the Pacific Ocean, and resequencing of the two type strains Streptomyces lonarensis strain NCL 716 and Streptomyces bohaiensis strain 11A07.</title>
        <authorList>
            <person name="Loughran R.M."/>
            <person name="Pfannmuller K.M."/>
            <person name="Wasson B.J."/>
            <person name="Deadmond M.C."/>
            <person name="Paddock B.E."/>
            <person name="Koyack M.J."/>
            <person name="Gallegos D.A."/>
            <person name="Mitchell E.A."/>
            <person name="Ushijima B."/>
            <person name="Saw J.H."/>
            <person name="Mcphail K.L."/>
            <person name="Videau P."/>
        </authorList>
    </citation>
    <scope>NUCLEOTIDE SEQUENCE [LARGE SCALE GENOMIC DNA]</scope>
    <source>
        <strain evidence="2">5675061</strain>
    </source>
</reference>
<dbReference type="EMBL" id="JAAVJB010000014">
    <property type="protein sequence ID" value="NJP65407.1"/>
    <property type="molecule type" value="Genomic_DNA"/>
</dbReference>
<dbReference type="InterPro" id="IPR046245">
    <property type="entry name" value="DUF6278"/>
</dbReference>